<dbReference type="Proteomes" id="UP000234681">
    <property type="component" value="Chromosome 6"/>
</dbReference>
<accession>A6HAK7</accession>
<dbReference type="AlphaFoldDB" id="A6HAK7"/>
<name>A6HAK7_RAT</name>
<evidence type="ECO:0000313" key="1">
    <source>
        <dbReference type="EMBL" id="EDM03062.1"/>
    </source>
</evidence>
<dbReference type="EMBL" id="CH473947">
    <property type="protein sequence ID" value="EDM03062.1"/>
    <property type="molecule type" value="Genomic_DNA"/>
</dbReference>
<organism evidence="1 2">
    <name type="scientific">Rattus norvegicus</name>
    <name type="common">Rat</name>
    <dbReference type="NCBI Taxonomy" id="10116"/>
    <lineage>
        <taxon>Eukaryota</taxon>
        <taxon>Metazoa</taxon>
        <taxon>Chordata</taxon>
        <taxon>Craniata</taxon>
        <taxon>Vertebrata</taxon>
        <taxon>Euteleostomi</taxon>
        <taxon>Mammalia</taxon>
        <taxon>Eutheria</taxon>
        <taxon>Euarchontoglires</taxon>
        <taxon>Glires</taxon>
        <taxon>Rodentia</taxon>
        <taxon>Myomorpha</taxon>
        <taxon>Muroidea</taxon>
        <taxon>Muridae</taxon>
        <taxon>Murinae</taxon>
        <taxon>Rattus</taxon>
    </lineage>
</organism>
<protein>
    <submittedName>
        <fullName evidence="1">RCG63455</fullName>
    </submittedName>
</protein>
<gene>
    <name evidence="1" type="ORF">rCG_63455</name>
</gene>
<evidence type="ECO:0000313" key="2">
    <source>
        <dbReference type="Proteomes" id="UP000234681"/>
    </source>
</evidence>
<reference evidence="2" key="1">
    <citation type="submission" date="2005-09" db="EMBL/GenBank/DDBJ databases">
        <authorList>
            <person name="Mural R.J."/>
            <person name="Li P.W."/>
            <person name="Adams M.D."/>
            <person name="Amanatides P.G."/>
            <person name="Baden-Tillson H."/>
            <person name="Barnstead M."/>
            <person name="Chin S.H."/>
            <person name="Dew I."/>
            <person name="Evans C.A."/>
            <person name="Ferriera S."/>
            <person name="Flanigan M."/>
            <person name="Fosler C."/>
            <person name="Glodek A."/>
            <person name="Gu Z."/>
            <person name="Holt R.A."/>
            <person name="Jennings D."/>
            <person name="Kraft C.L."/>
            <person name="Lu F."/>
            <person name="Nguyen T."/>
            <person name="Nusskern D.R."/>
            <person name="Pfannkoch C.M."/>
            <person name="Sitter C."/>
            <person name="Sutton G.G."/>
            <person name="Venter J.C."/>
            <person name="Wang Z."/>
            <person name="Woodage T."/>
            <person name="Zheng X.H."/>
            <person name="Zhong F."/>
        </authorList>
    </citation>
    <scope>NUCLEOTIDE SEQUENCE [LARGE SCALE GENOMIC DNA]</scope>
    <source>
        <strain>BN</strain>
        <strain evidence="2">Sprague-Dawley</strain>
    </source>
</reference>
<proteinExistence type="predicted"/>
<sequence>MTPLKFIMGIRDFIWAPLQSIHEGLLTQCKFSKLNRMSIFPTSKKDRNHHSEHGSEPASLMITGEQLSGQMYTVVF</sequence>